<evidence type="ECO:0000313" key="3">
    <source>
        <dbReference type="Proteomes" id="UP000267187"/>
    </source>
</evidence>
<dbReference type="OrthoDB" id="6120213at2"/>
<keyword evidence="3" id="KW-1185">Reference proteome</keyword>
<dbReference type="GO" id="GO:0008253">
    <property type="term" value="F:5'-nucleotidase activity"/>
    <property type="evidence" value="ECO:0007669"/>
    <property type="project" value="InterPro"/>
</dbReference>
<dbReference type="EMBL" id="REFJ01000001">
    <property type="protein sequence ID" value="RMA82697.1"/>
    <property type="molecule type" value="Genomic_DNA"/>
</dbReference>
<dbReference type="Proteomes" id="UP000267187">
    <property type="component" value="Unassembled WGS sequence"/>
</dbReference>
<gene>
    <name evidence="2" type="ORF">DFR27_0654</name>
</gene>
<evidence type="ECO:0000313" key="2">
    <source>
        <dbReference type="EMBL" id="RMA82697.1"/>
    </source>
</evidence>
<dbReference type="PANTHER" id="PTHR16504">
    <property type="entry name" value="5'(3')-DEOXYRIBONUCLEOTIDASE"/>
    <property type="match status" value="1"/>
</dbReference>
<accession>A0A3M0ADW9</accession>
<dbReference type="SUPFAM" id="SSF56784">
    <property type="entry name" value="HAD-like"/>
    <property type="match status" value="1"/>
</dbReference>
<dbReference type="InterPro" id="IPR023214">
    <property type="entry name" value="HAD_sf"/>
</dbReference>
<dbReference type="Pfam" id="PF06941">
    <property type="entry name" value="NT5C"/>
    <property type="match status" value="1"/>
</dbReference>
<dbReference type="Gene3D" id="3.40.50.1000">
    <property type="entry name" value="HAD superfamily/HAD-like"/>
    <property type="match status" value="1"/>
</dbReference>
<dbReference type="PANTHER" id="PTHR16504:SF4">
    <property type="entry name" value="5'(3')-DEOXYRIBONUCLEOTIDASE"/>
    <property type="match status" value="1"/>
</dbReference>
<dbReference type="AlphaFoldDB" id="A0A3M0ADW9"/>
<sequence length="271" mass="30449">MSREAEVSSHKLMKLKILVDMDDTIANYSEAFSRARRAVPGIQYPQSQVDFFRNLDPIAGAVRCVEELIEEGHDVWFLTAPSVYNPLSYMEKRIWIEKHFGLNMAHKMIIAYNKSMIEGDVLIDDGTVHGQCEFRGIWLRYGSSSYGSWDELVREVRAISVEGVERSSSHAKRAHDTKRRFACCPFCGASVEFWSAFPFTACESCAERATDENGRSVDYYNTHISGGLEGRYSDTNEVYSADYCFIDGTECVAVDTRLGGPAICVCVGKHA</sequence>
<dbReference type="InterPro" id="IPR010708">
    <property type="entry name" value="5'(3')-deoxyribonucleotidase"/>
</dbReference>
<comment type="caution">
    <text evidence="2">The sequence shown here is derived from an EMBL/GenBank/DDBJ whole genome shotgun (WGS) entry which is preliminary data.</text>
</comment>
<evidence type="ECO:0000256" key="1">
    <source>
        <dbReference type="ARBA" id="ARBA00009589"/>
    </source>
</evidence>
<dbReference type="RefSeq" id="WP_121876009.1">
    <property type="nucleotide sequence ID" value="NZ_REFJ01000001.1"/>
</dbReference>
<name>A0A3M0ADW9_9GAMM</name>
<proteinExistence type="inferred from homology"/>
<comment type="similarity">
    <text evidence="1">Belongs to the 5'(3')-deoxyribonucleotidase family.</text>
</comment>
<protein>
    <submittedName>
        <fullName evidence="2">Deoxypyrimidine-specific 5' nucleotidase type C protein (NT5C)</fullName>
    </submittedName>
</protein>
<dbReference type="GO" id="GO:0009223">
    <property type="term" value="P:pyrimidine deoxyribonucleotide catabolic process"/>
    <property type="evidence" value="ECO:0007669"/>
    <property type="project" value="TreeGrafter"/>
</dbReference>
<organism evidence="2 3">
    <name type="scientific">Umboniibacter marinipuniceus</name>
    <dbReference type="NCBI Taxonomy" id="569599"/>
    <lineage>
        <taxon>Bacteria</taxon>
        <taxon>Pseudomonadati</taxon>
        <taxon>Pseudomonadota</taxon>
        <taxon>Gammaproteobacteria</taxon>
        <taxon>Cellvibrionales</taxon>
        <taxon>Cellvibrionaceae</taxon>
        <taxon>Umboniibacter</taxon>
    </lineage>
</organism>
<dbReference type="InterPro" id="IPR036412">
    <property type="entry name" value="HAD-like_sf"/>
</dbReference>
<reference evidence="2 3" key="1">
    <citation type="submission" date="2018-10" db="EMBL/GenBank/DDBJ databases">
        <title>Genomic Encyclopedia of Type Strains, Phase IV (KMG-IV): sequencing the most valuable type-strain genomes for metagenomic binning, comparative biology and taxonomic classification.</title>
        <authorList>
            <person name="Goeker M."/>
        </authorList>
    </citation>
    <scope>NUCLEOTIDE SEQUENCE [LARGE SCALE GENOMIC DNA]</scope>
    <source>
        <strain evidence="2 3">DSM 25080</strain>
    </source>
</reference>